<organism evidence="3 4">
    <name type="scientific">Kitasatospora griseola</name>
    <name type="common">Streptomyces griseolosporeus</name>
    <dbReference type="NCBI Taxonomy" id="2064"/>
    <lineage>
        <taxon>Bacteria</taxon>
        <taxon>Bacillati</taxon>
        <taxon>Actinomycetota</taxon>
        <taxon>Actinomycetes</taxon>
        <taxon>Kitasatosporales</taxon>
        <taxon>Streptomycetaceae</taxon>
        <taxon>Kitasatospora</taxon>
    </lineage>
</organism>
<accession>A0A0D0P2R2</accession>
<name>A0A0D0P2R2_KITGR</name>
<dbReference type="EMBL" id="JXZB01000002">
    <property type="protein sequence ID" value="KIQ65931.1"/>
    <property type="molecule type" value="Genomic_DNA"/>
</dbReference>
<sequence length="238" mass="25824">MPPGRVRLLCLPYAGGAASLYRGWGALADDRVEVCPVELPGHGRRLAESPVSRLRPLVALLATELEPVLDQPFAFFGHSMGALLAFELCRELRRRGAAEPEHLFVSGASAPDAPRTRPVLHAATDEEVKQELRFLGGTPPELLDNRELMELMLPTLRADFSVLETYHYRPEPPLTVPMTVFGGAADPSVRPQALQGWRAQTSARARLEMLPGDHFFLHASVVEILGAVAGALDAGNPA</sequence>
<dbReference type="PATRIC" id="fig|2064.6.peg.2369"/>
<dbReference type="STRING" id="2064.TR51_11050"/>
<evidence type="ECO:0000313" key="4">
    <source>
        <dbReference type="Proteomes" id="UP000032066"/>
    </source>
</evidence>
<dbReference type="GO" id="GO:0008610">
    <property type="term" value="P:lipid biosynthetic process"/>
    <property type="evidence" value="ECO:0007669"/>
    <property type="project" value="TreeGrafter"/>
</dbReference>
<gene>
    <name evidence="3" type="ORF">TR51_11050</name>
</gene>
<dbReference type="InterPro" id="IPR029058">
    <property type="entry name" value="AB_hydrolase_fold"/>
</dbReference>
<dbReference type="Gene3D" id="3.40.50.1820">
    <property type="entry name" value="alpha/beta hydrolase"/>
    <property type="match status" value="1"/>
</dbReference>
<comment type="caution">
    <text evidence="3">The sequence shown here is derived from an EMBL/GenBank/DDBJ whole genome shotgun (WGS) entry which is preliminary data.</text>
</comment>
<evidence type="ECO:0000256" key="1">
    <source>
        <dbReference type="ARBA" id="ARBA00007169"/>
    </source>
</evidence>
<reference evidence="3 4" key="1">
    <citation type="submission" date="2015-02" db="EMBL/GenBank/DDBJ databases">
        <title>Draft genome sequence of Kitasatospora griseola MF730-N6, a bafilomycin, terpentecin and satosporin producer.</title>
        <authorList>
            <person name="Arens J.C."/>
            <person name="Haltli B."/>
            <person name="Kerr R.G."/>
        </authorList>
    </citation>
    <scope>NUCLEOTIDE SEQUENCE [LARGE SCALE GENOMIC DNA]</scope>
    <source>
        <strain evidence="3 4">MF730-N6</strain>
    </source>
</reference>
<dbReference type="Proteomes" id="UP000032066">
    <property type="component" value="Unassembled WGS sequence"/>
</dbReference>
<comment type="similarity">
    <text evidence="1">Belongs to the thioesterase family.</text>
</comment>
<dbReference type="SUPFAM" id="SSF53474">
    <property type="entry name" value="alpha/beta-Hydrolases"/>
    <property type="match status" value="1"/>
</dbReference>
<dbReference type="AlphaFoldDB" id="A0A0D0P2R2"/>
<evidence type="ECO:0000259" key="2">
    <source>
        <dbReference type="Pfam" id="PF00975"/>
    </source>
</evidence>
<dbReference type="InterPro" id="IPR012223">
    <property type="entry name" value="TEII"/>
</dbReference>
<dbReference type="PANTHER" id="PTHR11487:SF0">
    <property type="entry name" value="S-ACYL FATTY ACID SYNTHASE THIOESTERASE, MEDIUM CHAIN"/>
    <property type="match status" value="1"/>
</dbReference>
<dbReference type="Pfam" id="PF00975">
    <property type="entry name" value="Thioesterase"/>
    <property type="match status" value="1"/>
</dbReference>
<evidence type="ECO:0000313" key="3">
    <source>
        <dbReference type="EMBL" id="KIQ65931.1"/>
    </source>
</evidence>
<proteinExistence type="inferred from homology"/>
<feature type="domain" description="Thioesterase" evidence="2">
    <location>
        <begin position="7"/>
        <end position="226"/>
    </location>
</feature>
<keyword evidence="4" id="KW-1185">Reference proteome</keyword>
<protein>
    <submittedName>
        <fullName evidence="3">Gramicidin dehydrogenase</fullName>
    </submittedName>
</protein>
<dbReference type="PANTHER" id="PTHR11487">
    <property type="entry name" value="THIOESTERASE"/>
    <property type="match status" value="1"/>
</dbReference>
<dbReference type="InterPro" id="IPR001031">
    <property type="entry name" value="Thioesterase"/>
</dbReference>